<evidence type="ECO:0000313" key="3">
    <source>
        <dbReference type="Proteomes" id="UP001362999"/>
    </source>
</evidence>
<accession>A0AAW0B5V6</accession>
<keyword evidence="3" id="KW-1185">Reference proteome</keyword>
<feature type="region of interest" description="Disordered" evidence="1">
    <location>
        <begin position="62"/>
        <end position="84"/>
    </location>
</feature>
<comment type="caution">
    <text evidence="2">The sequence shown here is derived from an EMBL/GenBank/DDBJ whole genome shotgun (WGS) entry which is preliminary data.</text>
</comment>
<organism evidence="2 3">
    <name type="scientific">Favolaschia claudopus</name>
    <dbReference type="NCBI Taxonomy" id="2862362"/>
    <lineage>
        <taxon>Eukaryota</taxon>
        <taxon>Fungi</taxon>
        <taxon>Dikarya</taxon>
        <taxon>Basidiomycota</taxon>
        <taxon>Agaricomycotina</taxon>
        <taxon>Agaricomycetes</taxon>
        <taxon>Agaricomycetidae</taxon>
        <taxon>Agaricales</taxon>
        <taxon>Marasmiineae</taxon>
        <taxon>Mycenaceae</taxon>
        <taxon>Favolaschia</taxon>
    </lineage>
</organism>
<sequence length="151" mass="17246">MSTSIASDVPNKSSVAQLKAAARYRERNKAELQTKARQRMALRRARLAELPGEEREAVRLKARASDARYRRRHAPSLASRQTDRRAMAYISKHGCDAWLKRRGDADDDEEDEESTRAMLRKRQARRRRGPSTQSIADSSDDALPPSPRPYK</sequence>
<dbReference type="EMBL" id="JAWWNJ010000042">
    <property type="protein sequence ID" value="KAK7020037.1"/>
    <property type="molecule type" value="Genomic_DNA"/>
</dbReference>
<dbReference type="Proteomes" id="UP001362999">
    <property type="component" value="Unassembled WGS sequence"/>
</dbReference>
<reference evidence="2 3" key="1">
    <citation type="journal article" date="2024" name="J Genomics">
        <title>Draft genome sequencing and assembly of Favolaschia claudopus CIRM-BRFM 2984 isolated from oak limbs.</title>
        <authorList>
            <person name="Navarro D."/>
            <person name="Drula E."/>
            <person name="Chaduli D."/>
            <person name="Cazenave R."/>
            <person name="Ahrendt S."/>
            <person name="Wang J."/>
            <person name="Lipzen A."/>
            <person name="Daum C."/>
            <person name="Barry K."/>
            <person name="Grigoriev I.V."/>
            <person name="Favel A."/>
            <person name="Rosso M.N."/>
            <person name="Martin F."/>
        </authorList>
    </citation>
    <scope>NUCLEOTIDE SEQUENCE [LARGE SCALE GENOMIC DNA]</scope>
    <source>
        <strain evidence="2 3">CIRM-BRFM 2984</strain>
    </source>
</reference>
<feature type="region of interest" description="Disordered" evidence="1">
    <location>
        <begin position="100"/>
        <end position="151"/>
    </location>
</feature>
<feature type="compositionally biased region" description="Basic residues" evidence="1">
    <location>
        <begin position="118"/>
        <end position="129"/>
    </location>
</feature>
<proteinExistence type="predicted"/>
<evidence type="ECO:0000256" key="1">
    <source>
        <dbReference type="SAM" id="MobiDB-lite"/>
    </source>
</evidence>
<dbReference type="AlphaFoldDB" id="A0AAW0B5V6"/>
<protein>
    <submittedName>
        <fullName evidence="2">Uncharacterized protein</fullName>
    </submittedName>
</protein>
<evidence type="ECO:0000313" key="2">
    <source>
        <dbReference type="EMBL" id="KAK7020037.1"/>
    </source>
</evidence>
<gene>
    <name evidence="2" type="ORF">R3P38DRAFT_3198594</name>
</gene>
<name>A0AAW0B5V6_9AGAR</name>